<proteinExistence type="predicted"/>
<dbReference type="Proteomes" id="UP001634394">
    <property type="component" value="Unassembled WGS sequence"/>
</dbReference>
<organism evidence="1 2">
    <name type="scientific">Sinanodonta woodiana</name>
    <name type="common">Chinese pond mussel</name>
    <name type="synonym">Anodonta woodiana</name>
    <dbReference type="NCBI Taxonomy" id="1069815"/>
    <lineage>
        <taxon>Eukaryota</taxon>
        <taxon>Metazoa</taxon>
        <taxon>Spiralia</taxon>
        <taxon>Lophotrochozoa</taxon>
        <taxon>Mollusca</taxon>
        <taxon>Bivalvia</taxon>
        <taxon>Autobranchia</taxon>
        <taxon>Heteroconchia</taxon>
        <taxon>Palaeoheterodonta</taxon>
        <taxon>Unionida</taxon>
        <taxon>Unionoidea</taxon>
        <taxon>Unionidae</taxon>
        <taxon>Unioninae</taxon>
        <taxon>Sinanodonta</taxon>
    </lineage>
</organism>
<sequence>MINRFPNTAVRVAIDSMYIDRKYIKEVTEFTNENSESWGTWRIKNEIRRDYSPSADVPIADNYLRDDNLSELSNAPPVSDPICRYKTVYLNGCGGSGKTTRAIELYRDRVNMIVLTPTHRLAREIKQRGVEACTYHSFF</sequence>
<evidence type="ECO:0000313" key="1">
    <source>
        <dbReference type="EMBL" id="KAL3860347.1"/>
    </source>
</evidence>
<dbReference type="SUPFAM" id="SSF52540">
    <property type="entry name" value="P-loop containing nucleoside triphosphate hydrolases"/>
    <property type="match status" value="1"/>
</dbReference>
<reference evidence="1 2" key="1">
    <citation type="submission" date="2024-11" db="EMBL/GenBank/DDBJ databases">
        <title>Chromosome-level genome assembly of the freshwater bivalve Anodonta woodiana.</title>
        <authorList>
            <person name="Chen X."/>
        </authorList>
    </citation>
    <scope>NUCLEOTIDE SEQUENCE [LARGE SCALE GENOMIC DNA]</scope>
    <source>
        <strain evidence="1">MN2024</strain>
        <tissue evidence="1">Gills</tissue>
    </source>
</reference>
<dbReference type="InterPro" id="IPR027417">
    <property type="entry name" value="P-loop_NTPase"/>
</dbReference>
<gene>
    <name evidence="1" type="ORF">ACJMK2_010483</name>
</gene>
<dbReference type="EMBL" id="JBJQND010000012">
    <property type="protein sequence ID" value="KAL3860347.1"/>
    <property type="molecule type" value="Genomic_DNA"/>
</dbReference>
<comment type="caution">
    <text evidence="1">The sequence shown here is derived from an EMBL/GenBank/DDBJ whole genome shotgun (WGS) entry which is preliminary data.</text>
</comment>
<accession>A0ABD3VIG3</accession>
<dbReference type="AlphaFoldDB" id="A0ABD3VIG3"/>
<keyword evidence="2" id="KW-1185">Reference proteome</keyword>
<protein>
    <submittedName>
        <fullName evidence="1">Uncharacterized protein</fullName>
    </submittedName>
</protein>
<evidence type="ECO:0000313" key="2">
    <source>
        <dbReference type="Proteomes" id="UP001634394"/>
    </source>
</evidence>
<name>A0ABD3VIG3_SINWO</name>
<dbReference type="Gene3D" id="3.40.50.300">
    <property type="entry name" value="P-loop containing nucleotide triphosphate hydrolases"/>
    <property type="match status" value="1"/>
</dbReference>